<gene>
    <name evidence="1" type="ORF">ENL40_04665</name>
</gene>
<reference evidence="1" key="1">
    <citation type="journal article" date="2020" name="mSystems">
        <title>Genome- and Community-Level Interaction Insights into Carbon Utilization and Element Cycling Functions of Hydrothermarchaeota in Hydrothermal Sediment.</title>
        <authorList>
            <person name="Zhou Z."/>
            <person name="Liu Y."/>
            <person name="Xu W."/>
            <person name="Pan J."/>
            <person name="Luo Z.H."/>
            <person name="Li M."/>
        </authorList>
    </citation>
    <scope>NUCLEOTIDE SEQUENCE [LARGE SCALE GENOMIC DNA]</scope>
    <source>
        <strain evidence="1">HyVt-93</strain>
    </source>
</reference>
<dbReference type="Proteomes" id="UP000886217">
    <property type="component" value="Unassembled WGS sequence"/>
</dbReference>
<dbReference type="AlphaFoldDB" id="A0A7C5P942"/>
<dbReference type="SUPFAM" id="SSF141130">
    <property type="entry name" value="Acetamidase/Formamidase-like"/>
    <property type="match status" value="1"/>
</dbReference>
<organism evidence="1">
    <name type="scientific">Thermococcus litoralis</name>
    <dbReference type="NCBI Taxonomy" id="2265"/>
    <lineage>
        <taxon>Archaea</taxon>
        <taxon>Methanobacteriati</taxon>
        <taxon>Methanobacteriota</taxon>
        <taxon>Thermococci</taxon>
        <taxon>Thermococcales</taxon>
        <taxon>Thermococcaceae</taxon>
        <taxon>Thermococcus</taxon>
    </lineage>
</organism>
<dbReference type="Gene3D" id="3.10.28.20">
    <property type="entry name" value="Acetamidase/Formamidase-like domains"/>
    <property type="match status" value="1"/>
</dbReference>
<dbReference type="EMBL" id="DRTU01000195">
    <property type="protein sequence ID" value="HHI00750.1"/>
    <property type="molecule type" value="Genomic_DNA"/>
</dbReference>
<dbReference type="PANTHER" id="PTHR31891">
    <property type="entry name" value="FORMAMIDASE C869.04-RELATED"/>
    <property type="match status" value="1"/>
</dbReference>
<dbReference type="GO" id="GO:0016811">
    <property type="term" value="F:hydrolase activity, acting on carbon-nitrogen (but not peptide) bonds, in linear amides"/>
    <property type="evidence" value="ECO:0007669"/>
    <property type="project" value="InterPro"/>
</dbReference>
<dbReference type="Pfam" id="PF03069">
    <property type="entry name" value="FmdA_AmdA"/>
    <property type="match status" value="2"/>
</dbReference>
<dbReference type="PANTHER" id="PTHR31891:SF1">
    <property type="entry name" value="FORMAMIDASE C869.04-RELATED"/>
    <property type="match status" value="1"/>
</dbReference>
<dbReference type="Gene3D" id="2.60.120.580">
    <property type="entry name" value="Acetamidase/Formamidase-like domains"/>
    <property type="match status" value="1"/>
</dbReference>
<comment type="caution">
    <text evidence="1">The sequence shown here is derived from an EMBL/GenBank/DDBJ whole genome shotgun (WGS) entry which is preliminary data.</text>
</comment>
<dbReference type="Gene3D" id="2.40.10.120">
    <property type="match status" value="1"/>
</dbReference>
<evidence type="ECO:0000313" key="1">
    <source>
        <dbReference type="EMBL" id="HHI00750.1"/>
    </source>
</evidence>
<accession>A0A7C5P942</accession>
<sequence length="301" mass="32717">MLFIDKSKHIFAFGPNLKPAAEAENEEIVIFETLDALSNQITSEEQTLEVVDFSKVNPATGPLYVKGAKPGDALKVDILDIEVADRGVVLTAPKAGVLGDKVKKPKTKVCKIEDGYVYFGDIRIPARPMIGVIGVASLEEIPCGKPGKHGGNMDTKLIRKGTTLYLPVFVEGGLLAIGDLHAVMGDGEICVSACEVPGKVTVRVSILEGVAPPYPLLETEDSLYILVSEENLWEAIRRATELGVKVLQKTLNLSWDEAYMLGSLLLDVEISQLVDPKKTVRVRIPKEYIPAKDVLRALSLE</sequence>
<dbReference type="InterPro" id="IPR004304">
    <property type="entry name" value="FmdA_AmdA"/>
</dbReference>
<proteinExistence type="predicted"/>
<name>A0A7C5P942_THELI</name>
<protein>
    <submittedName>
        <fullName evidence="1">Formamidase</fullName>
    </submittedName>
</protein>